<dbReference type="InterPro" id="IPR033116">
    <property type="entry name" value="TRYPSIN_SER"/>
</dbReference>
<dbReference type="GO" id="GO:0006508">
    <property type="term" value="P:proteolysis"/>
    <property type="evidence" value="ECO:0007669"/>
    <property type="project" value="UniProtKB-KW"/>
</dbReference>
<keyword evidence="2 6" id="KW-0645">Protease</keyword>
<reference evidence="8" key="1">
    <citation type="submission" date="2022-12" db="EMBL/GenBank/DDBJ databases">
        <title>Genome assemblies of Blomia tropicalis.</title>
        <authorList>
            <person name="Cui Y."/>
        </authorList>
    </citation>
    <scope>NUCLEOTIDE SEQUENCE</scope>
    <source>
        <tissue evidence="8">Adult mites</tissue>
    </source>
</reference>
<comment type="caution">
    <text evidence="8">The sequence shown here is derived from an EMBL/GenBank/DDBJ whole genome shotgun (WGS) entry which is preliminary data.</text>
</comment>
<dbReference type="PROSITE" id="PS00135">
    <property type="entry name" value="TRYPSIN_SER"/>
    <property type="match status" value="1"/>
</dbReference>
<dbReference type="InterPro" id="IPR001314">
    <property type="entry name" value="Peptidase_S1A"/>
</dbReference>
<dbReference type="SMART" id="SM00020">
    <property type="entry name" value="Tryp_SPc"/>
    <property type="match status" value="2"/>
</dbReference>
<evidence type="ECO:0000313" key="8">
    <source>
        <dbReference type="EMBL" id="KAJ6222272.1"/>
    </source>
</evidence>
<dbReference type="EMBL" id="JAPWDV010000001">
    <property type="protein sequence ID" value="KAJ6222272.1"/>
    <property type="molecule type" value="Genomic_DNA"/>
</dbReference>
<evidence type="ECO:0000256" key="6">
    <source>
        <dbReference type="RuleBase" id="RU363034"/>
    </source>
</evidence>
<protein>
    <recommendedName>
        <fullName evidence="7">Peptidase S1 domain-containing protein</fullName>
    </recommendedName>
</protein>
<evidence type="ECO:0000259" key="7">
    <source>
        <dbReference type="PROSITE" id="PS50240"/>
    </source>
</evidence>
<keyword evidence="9" id="KW-1185">Reference proteome</keyword>
<proteinExistence type="inferred from homology"/>
<organism evidence="8 9">
    <name type="scientific">Blomia tropicalis</name>
    <name type="common">Mite</name>
    <dbReference type="NCBI Taxonomy" id="40697"/>
    <lineage>
        <taxon>Eukaryota</taxon>
        <taxon>Metazoa</taxon>
        <taxon>Ecdysozoa</taxon>
        <taxon>Arthropoda</taxon>
        <taxon>Chelicerata</taxon>
        <taxon>Arachnida</taxon>
        <taxon>Acari</taxon>
        <taxon>Acariformes</taxon>
        <taxon>Sarcoptiformes</taxon>
        <taxon>Astigmata</taxon>
        <taxon>Glycyphagoidea</taxon>
        <taxon>Echimyopodidae</taxon>
        <taxon>Blomia</taxon>
    </lineage>
</organism>
<dbReference type="AlphaFoldDB" id="A0A9Q0MDJ4"/>
<evidence type="ECO:0000256" key="3">
    <source>
        <dbReference type="ARBA" id="ARBA00022801"/>
    </source>
</evidence>
<dbReference type="InterPro" id="IPR001254">
    <property type="entry name" value="Trypsin_dom"/>
</dbReference>
<gene>
    <name evidence="8" type="ORF">RDWZM_000817</name>
</gene>
<dbReference type="InterPro" id="IPR043504">
    <property type="entry name" value="Peptidase_S1_PA_chymotrypsin"/>
</dbReference>
<dbReference type="Gene3D" id="2.40.10.10">
    <property type="entry name" value="Trypsin-like serine proteases"/>
    <property type="match status" value="2"/>
</dbReference>
<evidence type="ECO:0000313" key="9">
    <source>
        <dbReference type="Proteomes" id="UP001142055"/>
    </source>
</evidence>
<evidence type="ECO:0000256" key="5">
    <source>
        <dbReference type="ARBA" id="ARBA00023157"/>
    </source>
</evidence>
<dbReference type="InterPro" id="IPR009003">
    <property type="entry name" value="Peptidase_S1_PA"/>
</dbReference>
<dbReference type="PROSITE" id="PS00134">
    <property type="entry name" value="TRYPSIN_HIS"/>
    <property type="match status" value="1"/>
</dbReference>
<keyword evidence="4 6" id="KW-0720">Serine protease</keyword>
<dbReference type="InterPro" id="IPR050430">
    <property type="entry name" value="Peptidase_S1"/>
</dbReference>
<dbReference type="InterPro" id="IPR018114">
    <property type="entry name" value="TRYPSIN_HIS"/>
</dbReference>
<dbReference type="GO" id="GO:0004252">
    <property type="term" value="F:serine-type endopeptidase activity"/>
    <property type="evidence" value="ECO:0007669"/>
    <property type="project" value="InterPro"/>
</dbReference>
<evidence type="ECO:0000256" key="2">
    <source>
        <dbReference type="ARBA" id="ARBA00022670"/>
    </source>
</evidence>
<keyword evidence="5" id="KW-1015">Disulfide bond</keyword>
<evidence type="ECO:0000256" key="1">
    <source>
        <dbReference type="ARBA" id="ARBA00007664"/>
    </source>
</evidence>
<dbReference type="Proteomes" id="UP001142055">
    <property type="component" value="Chromosome 1"/>
</dbReference>
<accession>A0A9Q0MDJ4</accession>
<dbReference type="PANTHER" id="PTHR24276">
    <property type="entry name" value="POLYSERASE-RELATED"/>
    <property type="match status" value="1"/>
</dbReference>
<evidence type="ECO:0000256" key="4">
    <source>
        <dbReference type="ARBA" id="ARBA00022825"/>
    </source>
</evidence>
<dbReference type="PROSITE" id="PS50240">
    <property type="entry name" value="TRYPSIN_DOM"/>
    <property type="match status" value="2"/>
</dbReference>
<dbReference type="Pfam" id="PF00089">
    <property type="entry name" value="Trypsin"/>
    <property type="match status" value="2"/>
</dbReference>
<sequence>MSRIINGEQVNDDEAKFMVEIFIDKGEKNVSLCGGSLISSRAVLTATHCVYNYNTNTLYKSNRVVNVEVYPENIRVQGRFTYNDIAVLTLKNPIQPNNDIQYAVLHPNNIIGRYDVIAYGWGLTQWSNDGRRSEQLLKIRLQTINNNDECYKQFSKKLKDITGTTILDPKIICAKAMNRSTAPGDSGGPLTLLNGNLVGIISLNTRQALNNIPAFLFLFIIFHCKFITNKSNETTNVGGAKFMVAIVAKSSSKASFAQFCAGVLISSRAVLTTAHCVHDKRNGRQMEDIKVQYGLLSKEISSYPQIKVENITLPYGYTRGSRSNDLAFLTLSEPIPKNGDVKYAKINYHHDLLGSHKVWVYGWKGAHFEKPDLKSMIKVKMTTYYSDRCLNPDYAGQRWRKLIKPNMKILCATGNSRQLCDGPTGGAVTLPNGKLAGIVTSLCYNSIDVNRFINIYFFKRFIQDSLKSIDNSR</sequence>
<comment type="similarity">
    <text evidence="1">Belongs to the peptidase S1 family.</text>
</comment>
<dbReference type="PANTHER" id="PTHR24276:SF98">
    <property type="entry name" value="FI18310P1-RELATED"/>
    <property type="match status" value="1"/>
</dbReference>
<keyword evidence="3 6" id="KW-0378">Hydrolase</keyword>
<feature type="domain" description="Peptidase S1" evidence="7">
    <location>
        <begin position="227"/>
        <end position="467"/>
    </location>
</feature>
<dbReference type="PRINTS" id="PR00722">
    <property type="entry name" value="CHYMOTRYPSIN"/>
</dbReference>
<dbReference type="SUPFAM" id="SSF50494">
    <property type="entry name" value="Trypsin-like serine proteases"/>
    <property type="match status" value="2"/>
</dbReference>
<name>A0A9Q0MDJ4_BLOTA</name>
<feature type="domain" description="Peptidase S1" evidence="7">
    <location>
        <begin position="4"/>
        <end position="232"/>
    </location>
</feature>